<proteinExistence type="predicted"/>
<reference evidence="1 2" key="1">
    <citation type="journal article" date="2004" name="Nature">
        <title>Genome evolution in yeasts.</title>
        <authorList>
            <consortium name="Genolevures"/>
            <person name="Dujon B."/>
            <person name="Sherman D."/>
            <person name="Fischer G."/>
            <person name="Durrens P."/>
            <person name="Casaregola S."/>
            <person name="Lafontaine I."/>
            <person name="de Montigny J."/>
            <person name="Marck C."/>
            <person name="Neuveglise C."/>
            <person name="Talla E."/>
            <person name="Goffard N."/>
            <person name="Frangeul L."/>
            <person name="Aigle M."/>
            <person name="Anthouard V."/>
            <person name="Babour A."/>
            <person name="Barbe V."/>
            <person name="Barnay S."/>
            <person name="Blanchin S."/>
            <person name="Beckerich J.M."/>
            <person name="Beyne E."/>
            <person name="Bleykasten C."/>
            <person name="Boisrame A."/>
            <person name="Boyer J."/>
            <person name="Cattolico L."/>
            <person name="Confanioleri F."/>
            <person name="de Daruvar A."/>
            <person name="Despons L."/>
            <person name="Fabre E."/>
            <person name="Fairhead C."/>
            <person name="Ferry-Dumazet H."/>
            <person name="Groppi A."/>
            <person name="Hantraye F."/>
            <person name="Hennequin C."/>
            <person name="Jauniaux N."/>
            <person name="Joyet P."/>
            <person name="Kachouri R."/>
            <person name="Kerrest A."/>
            <person name="Koszul R."/>
            <person name="Lemaire M."/>
            <person name="Lesur I."/>
            <person name="Ma L."/>
            <person name="Muller H."/>
            <person name="Nicaud J.M."/>
            <person name="Nikolski M."/>
            <person name="Oztas S."/>
            <person name="Ozier-Kalogeropoulos O."/>
            <person name="Pellenz S."/>
            <person name="Potier S."/>
            <person name="Richard G.F."/>
            <person name="Straub M.L."/>
            <person name="Suleau A."/>
            <person name="Swennene D."/>
            <person name="Tekaia F."/>
            <person name="Wesolowski-Louvel M."/>
            <person name="Westhof E."/>
            <person name="Wirth B."/>
            <person name="Zeniou-Meyer M."/>
            <person name="Zivanovic I."/>
            <person name="Bolotin-Fukuhara M."/>
            <person name="Thierry A."/>
            <person name="Bouchier C."/>
            <person name="Caudron B."/>
            <person name="Scarpelli C."/>
            <person name="Gaillardin C."/>
            <person name="Weissenbach J."/>
            <person name="Wincker P."/>
            <person name="Souciet J.L."/>
        </authorList>
    </citation>
    <scope>NUCLEOTIDE SEQUENCE [LARGE SCALE GENOMIC DNA]</scope>
    <source>
        <strain evidence="2">ATCC 36239 / CBS 767 / BCRC 21394 / JCM 1990 / NBRC 0083 / IGC 2968</strain>
    </source>
</reference>
<dbReference type="RefSeq" id="XP_458837.2">
    <property type="nucleotide sequence ID" value="XM_458837.1"/>
</dbReference>
<dbReference type="KEGG" id="dha:DEHA2D08646g"/>
<dbReference type="GeneID" id="2901045"/>
<dbReference type="InParanoid" id="Q6BSI3"/>
<name>Q6BSI3_DEBHA</name>
<organism evidence="1 2">
    <name type="scientific">Debaryomyces hansenii (strain ATCC 36239 / CBS 767 / BCRC 21394 / JCM 1990 / NBRC 0083 / IGC 2968)</name>
    <name type="common">Yeast</name>
    <name type="synonym">Torulaspora hansenii</name>
    <dbReference type="NCBI Taxonomy" id="284592"/>
    <lineage>
        <taxon>Eukaryota</taxon>
        <taxon>Fungi</taxon>
        <taxon>Dikarya</taxon>
        <taxon>Ascomycota</taxon>
        <taxon>Saccharomycotina</taxon>
        <taxon>Pichiomycetes</taxon>
        <taxon>Debaryomycetaceae</taxon>
        <taxon>Debaryomyces</taxon>
    </lineage>
</organism>
<dbReference type="VEuPathDB" id="FungiDB:DEHA2D08646g"/>
<sequence>MEDIFEDEIAINQPVVKLFKSHSRKRISEYGLSLNI</sequence>
<gene>
    <name evidence="1" type="ordered locus">DEHA2D08646g</name>
</gene>
<dbReference type="AlphaFoldDB" id="Q6BSI3"/>
<keyword evidence="2" id="KW-1185">Reference proteome</keyword>
<dbReference type="HOGENOM" id="CLU_3359659_0_0_1"/>
<evidence type="ECO:0000313" key="2">
    <source>
        <dbReference type="Proteomes" id="UP000000599"/>
    </source>
</evidence>
<evidence type="ECO:0000313" key="1">
    <source>
        <dbReference type="EMBL" id="CAG86983.2"/>
    </source>
</evidence>
<protein>
    <submittedName>
        <fullName evidence="1">DEHA2D08646p</fullName>
    </submittedName>
</protein>
<dbReference type="EMBL" id="CR382136">
    <property type="protein sequence ID" value="CAG86983.2"/>
    <property type="molecule type" value="Genomic_DNA"/>
</dbReference>
<accession>Q6BSI3</accession>
<dbReference type="Proteomes" id="UP000000599">
    <property type="component" value="Chromosome D"/>
</dbReference>